<dbReference type="PATRIC" id="fig|1244869.3.peg.3679"/>
<protein>
    <recommendedName>
        <fullName evidence="3">EAL domain-containing protein</fullName>
    </recommendedName>
</protein>
<name>M3A7J4_9PROT</name>
<keyword evidence="2" id="KW-1185">Reference proteome</keyword>
<dbReference type="OrthoDB" id="7321457at2"/>
<evidence type="ECO:0008006" key="3">
    <source>
        <dbReference type="Google" id="ProtNLM"/>
    </source>
</evidence>
<dbReference type="InterPro" id="IPR035919">
    <property type="entry name" value="EAL_sf"/>
</dbReference>
<sequence length="388" mass="42374">MSNQNARLLAHLKEIHSSPVGYTVLHCHISAMPVSLRTRDNISQAIAVLNELKRTAKMSQVFLLSNFEVVFVGYDILPGALRSAGSKIHKLFGYAEPRGKTPYGTGDFYTVMELATQGKRLLDFAESVAGPGEGQEVAATGSKIIDGKLLSVIKGRIKGTDLSSIMLNQPIYAIDGTGRMAPLFHELYVSIRRLEDAFCPGISLTGSRWLFNDLTEDLDAAVLRRLSSMPELGRKRFSLNLNISALTTPVFRDFDAALSPQQRANIIIEIHRNDLVANFSLYKKLAPLLAAKGYSLCIDALEASLLPHLDLKGMHFQFAKVFWSDDAPQLAAQLRCRVDEKGGAGGASYILARCDKPEAVKLAQSVGIGLLQGKLIDHMARNNIPAVA</sequence>
<dbReference type="AlphaFoldDB" id="M3A7J4"/>
<dbReference type="STRING" id="1244869.H261_18410"/>
<evidence type="ECO:0000313" key="1">
    <source>
        <dbReference type="EMBL" id="EME68459.1"/>
    </source>
</evidence>
<reference evidence="1 2" key="1">
    <citation type="journal article" date="2014" name="Genome Announc.">
        <title>Draft Genome Sequence of Magnetospirillum sp. Strain SO-1, a Freshwater Magnetotactic Bacterium Isolated from the Ol'khovka River, Russia.</title>
        <authorList>
            <person name="Grouzdev D.S."/>
            <person name="Dziuba M.V."/>
            <person name="Sukhacheva M.S."/>
            <person name="Mardanov A.V."/>
            <person name="Beletskiy A.V."/>
            <person name="Kuznetsov B.B."/>
            <person name="Skryabin K.G."/>
        </authorList>
    </citation>
    <scope>NUCLEOTIDE SEQUENCE [LARGE SCALE GENOMIC DNA]</scope>
    <source>
        <strain evidence="1 2">SO-1</strain>
    </source>
</reference>
<dbReference type="RefSeq" id="WP_008620440.1">
    <property type="nucleotide sequence ID" value="NZ_AONQ01000065.1"/>
</dbReference>
<comment type="caution">
    <text evidence="1">The sequence shown here is derived from an EMBL/GenBank/DDBJ whole genome shotgun (WGS) entry which is preliminary data.</text>
</comment>
<dbReference type="EMBL" id="AONQ01000065">
    <property type="protein sequence ID" value="EME68459.1"/>
    <property type="molecule type" value="Genomic_DNA"/>
</dbReference>
<organism evidence="1 2">
    <name type="scientific">Paramagnetospirillum caucaseum</name>
    <dbReference type="NCBI Taxonomy" id="1244869"/>
    <lineage>
        <taxon>Bacteria</taxon>
        <taxon>Pseudomonadati</taxon>
        <taxon>Pseudomonadota</taxon>
        <taxon>Alphaproteobacteria</taxon>
        <taxon>Rhodospirillales</taxon>
        <taxon>Magnetospirillaceae</taxon>
        <taxon>Paramagnetospirillum</taxon>
    </lineage>
</organism>
<dbReference type="eggNOG" id="COG2200">
    <property type="taxonomic scope" value="Bacteria"/>
</dbReference>
<dbReference type="SUPFAM" id="SSF141868">
    <property type="entry name" value="EAL domain-like"/>
    <property type="match status" value="1"/>
</dbReference>
<accession>M3A7J4</accession>
<evidence type="ECO:0000313" key="2">
    <source>
        <dbReference type="Proteomes" id="UP000011744"/>
    </source>
</evidence>
<gene>
    <name evidence="1" type="ORF">H261_18410</name>
</gene>
<proteinExistence type="predicted"/>
<dbReference type="Proteomes" id="UP000011744">
    <property type="component" value="Unassembled WGS sequence"/>
</dbReference>